<dbReference type="InterPro" id="IPR027417">
    <property type="entry name" value="P-loop_NTPase"/>
</dbReference>
<keyword evidence="7" id="KW-0238">DNA-binding</keyword>
<dbReference type="EC" id="5.6.2.3" evidence="9"/>
<comment type="caution">
    <text evidence="12">The sequence shown here is derived from an EMBL/GenBank/DDBJ whole genome shotgun (WGS) entry which is preliminary data.</text>
</comment>
<evidence type="ECO:0000256" key="8">
    <source>
        <dbReference type="ARBA" id="ARBA00023235"/>
    </source>
</evidence>
<evidence type="ECO:0000256" key="2">
    <source>
        <dbReference type="ARBA" id="ARBA00022705"/>
    </source>
</evidence>
<dbReference type="Proteomes" id="UP001518925">
    <property type="component" value="Unassembled WGS sequence"/>
</dbReference>
<keyword evidence="4" id="KW-0378">Hydrolase</keyword>
<reference evidence="12 13" key="1">
    <citation type="submission" date="2021-02" db="EMBL/GenBank/DDBJ databases">
        <title>Bacillus sp. RD4P76, an endophyte from a halophyte.</title>
        <authorList>
            <person name="Sun J.-Q."/>
        </authorList>
    </citation>
    <scope>NUCLEOTIDE SEQUENCE [LARGE SCALE GENOMIC DNA]</scope>
    <source>
        <strain evidence="12 13">RD4P76</strain>
    </source>
</reference>
<proteinExistence type="inferred from homology"/>
<keyword evidence="2" id="KW-0235">DNA replication</keyword>
<gene>
    <name evidence="12" type="ORF">JR050_04675</name>
</gene>
<keyword evidence="13" id="KW-1185">Reference proteome</keyword>
<evidence type="ECO:0000256" key="5">
    <source>
        <dbReference type="ARBA" id="ARBA00022806"/>
    </source>
</evidence>
<comment type="similarity">
    <text evidence="1">Belongs to the helicase family. DnaB subfamily.</text>
</comment>
<keyword evidence="8" id="KW-0413">Isomerase</keyword>
<dbReference type="InterPro" id="IPR007693">
    <property type="entry name" value="DNA_helicase_DnaB-like_N"/>
</dbReference>
<evidence type="ECO:0000256" key="4">
    <source>
        <dbReference type="ARBA" id="ARBA00022801"/>
    </source>
</evidence>
<evidence type="ECO:0000256" key="1">
    <source>
        <dbReference type="ARBA" id="ARBA00008428"/>
    </source>
</evidence>
<accession>A0ABS2DES1</accession>
<dbReference type="Gene3D" id="1.10.860.10">
    <property type="entry name" value="DNAb Helicase, Chain A"/>
    <property type="match status" value="1"/>
</dbReference>
<keyword evidence="6" id="KW-0067">ATP-binding</keyword>
<evidence type="ECO:0000256" key="3">
    <source>
        <dbReference type="ARBA" id="ARBA00022741"/>
    </source>
</evidence>
<evidence type="ECO:0000256" key="10">
    <source>
        <dbReference type="ARBA" id="ARBA00048954"/>
    </source>
</evidence>
<comment type="catalytic activity">
    <reaction evidence="10">
        <text>ATP + H2O = ADP + phosphate + H(+)</text>
        <dbReference type="Rhea" id="RHEA:13065"/>
        <dbReference type="ChEBI" id="CHEBI:15377"/>
        <dbReference type="ChEBI" id="CHEBI:15378"/>
        <dbReference type="ChEBI" id="CHEBI:30616"/>
        <dbReference type="ChEBI" id="CHEBI:43474"/>
        <dbReference type="ChEBI" id="CHEBI:456216"/>
        <dbReference type="EC" id="5.6.2.3"/>
    </reaction>
</comment>
<feature type="domain" description="SF4 helicase" evidence="11">
    <location>
        <begin position="148"/>
        <end position="416"/>
    </location>
</feature>
<dbReference type="InterPro" id="IPR036185">
    <property type="entry name" value="DNA_heli_DnaB-like_N_sf"/>
</dbReference>
<dbReference type="SUPFAM" id="SSF48024">
    <property type="entry name" value="N-terminal domain of DnaB helicase"/>
    <property type="match status" value="1"/>
</dbReference>
<dbReference type="Pfam" id="PF03796">
    <property type="entry name" value="DnaB_C"/>
    <property type="match status" value="1"/>
</dbReference>
<protein>
    <recommendedName>
        <fullName evidence="9">DNA 5'-3' helicase</fullName>
        <ecNumber evidence="9">5.6.2.3</ecNumber>
    </recommendedName>
</protein>
<keyword evidence="5 12" id="KW-0347">Helicase</keyword>
<dbReference type="GO" id="GO:0004386">
    <property type="term" value="F:helicase activity"/>
    <property type="evidence" value="ECO:0007669"/>
    <property type="project" value="UniProtKB-KW"/>
</dbReference>
<dbReference type="InterPro" id="IPR007694">
    <property type="entry name" value="DNA_helicase_DnaB-like_C"/>
</dbReference>
<dbReference type="EMBL" id="JAFELM010000017">
    <property type="protein sequence ID" value="MBM6616974.1"/>
    <property type="molecule type" value="Genomic_DNA"/>
</dbReference>
<dbReference type="PROSITE" id="PS51199">
    <property type="entry name" value="SF4_HELICASE"/>
    <property type="match status" value="1"/>
</dbReference>
<organism evidence="12 13">
    <name type="scientific">Bacillus suaedaesalsae</name>
    <dbReference type="NCBI Taxonomy" id="2810349"/>
    <lineage>
        <taxon>Bacteria</taxon>
        <taxon>Bacillati</taxon>
        <taxon>Bacillota</taxon>
        <taxon>Bacilli</taxon>
        <taxon>Bacillales</taxon>
        <taxon>Bacillaceae</taxon>
        <taxon>Bacillus</taxon>
    </lineage>
</organism>
<name>A0ABS2DES1_9BACI</name>
<evidence type="ECO:0000259" key="11">
    <source>
        <dbReference type="PROSITE" id="PS51199"/>
    </source>
</evidence>
<dbReference type="SUPFAM" id="SSF52540">
    <property type="entry name" value="P-loop containing nucleoside triphosphate hydrolases"/>
    <property type="match status" value="1"/>
</dbReference>
<dbReference type="PANTHER" id="PTHR30153:SF2">
    <property type="entry name" value="REPLICATIVE DNA HELICASE"/>
    <property type="match status" value="1"/>
</dbReference>
<dbReference type="Gene3D" id="3.40.50.300">
    <property type="entry name" value="P-loop containing nucleotide triphosphate hydrolases"/>
    <property type="match status" value="1"/>
</dbReference>
<dbReference type="InterPro" id="IPR016136">
    <property type="entry name" value="DNA_helicase_N/primase_C"/>
</dbReference>
<sequence>MSMAEKTYLGCLMKADYLIKDTIIQPQQLESTIHQEIMRSMLELSQKGKNTDLITLSTLPILSSIGGVSYLAELQSYAEVEKFDELEEIIMDSWKEREKRNILKIAGLNDWEIARVITELDKINQVTLNDHSSIQDSLLAVYHSPWEDQEEVKTATTGIQSLDTLTGGFQDGEVTIVAARPSMGKTDVMLHFAKAAGWTGYIPVIFSLEMPEKLITSRLIASTGSYNRTKLRNPKKMLNDQQKNKWAEVIGNISETNIQIFDAAGQRVSEMRAKTRKIMHQFPNKKPIILIDYLTLIQANQQYAGNSHNQVTEISRNLKTMAKDLNCPVVCLAQLNRSVESRSNKRPMMSDIRESGSVEQDADVILFLYRDQYYDKKSNDPSLEIIVSKNRNGPVGNIKVKYNVHTGLIESFTENELAEIGN</sequence>
<evidence type="ECO:0000256" key="7">
    <source>
        <dbReference type="ARBA" id="ARBA00023125"/>
    </source>
</evidence>
<dbReference type="CDD" id="cd00984">
    <property type="entry name" value="DnaB_C"/>
    <property type="match status" value="1"/>
</dbReference>
<dbReference type="PANTHER" id="PTHR30153">
    <property type="entry name" value="REPLICATIVE DNA HELICASE DNAB"/>
    <property type="match status" value="1"/>
</dbReference>
<keyword evidence="3" id="KW-0547">Nucleotide-binding</keyword>
<evidence type="ECO:0000313" key="13">
    <source>
        <dbReference type="Proteomes" id="UP001518925"/>
    </source>
</evidence>
<evidence type="ECO:0000256" key="9">
    <source>
        <dbReference type="ARBA" id="ARBA00044969"/>
    </source>
</evidence>
<evidence type="ECO:0000256" key="6">
    <source>
        <dbReference type="ARBA" id="ARBA00022840"/>
    </source>
</evidence>
<dbReference type="Pfam" id="PF00772">
    <property type="entry name" value="DnaB"/>
    <property type="match status" value="1"/>
</dbReference>
<evidence type="ECO:0000313" key="12">
    <source>
        <dbReference type="EMBL" id="MBM6616974.1"/>
    </source>
</evidence>